<proteinExistence type="predicted"/>
<dbReference type="InterPro" id="IPR006982">
    <property type="entry name" value="Glu_synth_centr_N"/>
</dbReference>
<dbReference type="EMBL" id="RDQH01000329">
    <property type="protein sequence ID" value="RXI03648.1"/>
    <property type="molecule type" value="Genomic_DNA"/>
</dbReference>
<dbReference type="AlphaFoldDB" id="A0A498K8A7"/>
<reference evidence="2 3" key="1">
    <citation type="submission" date="2018-10" db="EMBL/GenBank/DDBJ databases">
        <title>A high-quality apple genome assembly.</title>
        <authorList>
            <person name="Hu J."/>
        </authorList>
    </citation>
    <scope>NUCLEOTIDE SEQUENCE [LARGE SCALE GENOMIC DNA]</scope>
    <source>
        <strain evidence="3">cv. HFTH1</strain>
        <tissue evidence="2">Young leaf</tissue>
    </source>
</reference>
<keyword evidence="3" id="KW-1185">Reference proteome</keyword>
<evidence type="ECO:0000313" key="3">
    <source>
        <dbReference type="Proteomes" id="UP000290289"/>
    </source>
</evidence>
<protein>
    <recommendedName>
        <fullName evidence="1">Glutamate synthase central-N domain-containing protein</fullName>
    </recommendedName>
</protein>
<comment type="caution">
    <text evidence="2">The sequence shown here is derived from an EMBL/GenBank/DDBJ whole genome shotgun (WGS) entry which is preliminary data.</text>
</comment>
<name>A0A498K8A7_MALDO</name>
<dbReference type="STRING" id="3750.A0A498K8A7"/>
<dbReference type="GO" id="GO:0015930">
    <property type="term" value="F:glutamate synthase activity"/>
    <property type="evidence" value="ECO:0007669"/>
    <property type="project" value="InterPro"/>
</dbReference>
<feature type="domain" description="Glutamate synthase central-N" evidence="1">
    <location>
        <begin position="13"/>
        <end position="50"/>
    </location>
</feature>
<gene>
    <name evidence="2" type="ORF">DVH24_004300</name>
</gene>
<organism evidence="2 3">
    <name type="scientific">Malus domestica</name>
    <name type="common">Apple</name>
    <name type="synonym">Pyrus malus</name>
    <dbReference type="NCBI Taxonomy" id="3750"/>
    <lineage>
        <taxon>Eukaryota</taxon>
        <taxon>Viridiplantae</taxon>
        <taxon>Streptophyta</taxon>
        <taxon>Embryophyta</taxon>
        <taxon>Tracheophyta</taxon>
        <taxon>Spermatophyta</taxon>
        <taxon>Magnoliopsida</taxon>
        <taxon>eudicotyledons</taxon>
        <taxon>Gunneridae</taxon>
        <taxon>Pentapetalae</taxon>
        <taxon>rosids</taxon>
        <taxon>fabids</taxon>
        <taxon>Rosales</taxon>
        <taxon>Rosaceae</taxon>
        <taxon>Amygdaloideae</taxon>
        <taxon>Maleae</taxon>
        <taxon>Malus</taxon>
    </lineage>
</organism>
<evidence type="ECO:0000313" key="2">
    <source>
        <dbReference type="EMBL" id="RXI03648.1"/>
    </source>
</evidence>
<evidence type="ECO:0000259" key="1">
    <source>
        <dbReference type="Pfam" id="PF04898"/>
    </source>
</evidence>
<dbReference type="Proteomes" id="UP000290289">
    <property type="component" value="Chromosome 3"/>
</dbReference>
<accession>A0A498K8A7</accession>
<dbReference type="InterPro" id="IPR013785">
    <property type="entry name" value="Aldolase_TIM"/>
</dbReference>
<dbReference type="Pfam" id="PF04898">
    <property type="entry name" value="Glu_syn_central"/>
    <property type="match status" value="1"/>
</dbReference>
<dbReference type="Gene3D" id="3.20.20.70">
    <property type="entry name" value="Aldolase class I"/>
    <property type="match status" value="1"/>
</dbReference>
<sequence length="221" mass="25186">MEHKINVSEPLYEVTTPGSDLLREGLVMSLEMNIGKRQNILEVGPENASQDSIQGNTSIGDSEVATTSVVDYTNAFKTDEVFKSKNDLLDWTHAHGKKNNMVIVIKRSDARGVDRRRKRARITFACERHGEYRSILRKYDINDQNSDANNKKKKEPRNTGTKKCGCPFMLKGVNVGEGDEWKLEVECGVYRRCGVYVQNIRCILRMWGVGVLWESMWGVLR</sequence>